<keyword evidence="2" id="KW-1185">Reference proteome</keyword>
<accession>A0ACB8BJC3</accession>
<evidence type="ECO:0000313" key="2">
    <source>
        <dbReference type="Proteomes" id="UP000790709"/>
    </source>
</evidence>
<sequence>MISQPQCILSHFYRFNRMREKWKKKRSRRLRRKRRKTNRCSCAHDHDMSFSPGLLQACTVLSARGEARSLDLDKMLRVPLGCELTMYS</sequence>
<comment type="caution">
    <text evidence="1">The sequence shown here is derived from an EMBL/GenBank/DDBJ whole genome shotgun (WGS) entry which is preliminary data.</text>
</comment>
<dbReference type="EMBL" id="MU266404">
    <property type="protein sequence ID" value="KAH7925321.1"/>
    <property type="molecule type" value="Genomic_DNA"/>
</dbReference>
<gene>
    <name evidence="1" type="ORF">BV22DRAFT_442014</name>
</gene>
<name>A0ACB8BJC3_9AGAM</name>
<dbReference type="Proteomes" id="UP000790709">
    <property type="component" value="Unassembled WGS sequence"/>
</dbReference>
<protein>
    <submittedName>
        <fullName evidence="1">Uncharacterized protein</fullName>
    </submittedName>
</protein>
<organism evidence="1 2">
    <name type="scientific">Leucogyrophana mollusca</name>
    <dbReference type="NCBI Taxonomy" id="85980"/>
    <lineage>
        <taxon>Eukaryota</taxon>
        <taxon>Fungi</taxon>
        <taxon>Dikarya</taxon>
        <taxon>Basidiomycota</taxon>
        <taxon>Agaricomycotina</taxon>
        <taxon>Agaricomycetes</taxon>
        <taxon>Agaricomycetidae</taxon>
        <taxon>Boletales</taxon>
        <taxon>Boletales incertae sedis</taxon>
        <taxon>Leucogyrophana</taxon>
    </lineage>
</organism>
<evidence type="ECO:0000313" key="1">
    <source>
        <dbReference type="EMBL" id="KAH7925321.1"/>
    </source>
</evidence>
<reference evidence="1" key="1">
    <citation type="journal article" date="2021" name="New Phytol.">
        <title>Evolutionary innovations through gain and loss of genes in the ectomycorrhizal Boletales.</title>
        <authorList>
            <person name="Wu G."/>
            <person name="Miyauchi S."/>
            <person name="Morin E."/>
            <person name="Kuo A."/>
            <person name="Drula E."/>
            <person name="Varga T."/>
            <person name="Kohler A."/>
            <person name="Feng B."/>
            <person name="Cao Y."/>
            <person name="Lipzen A."/>
            <person name="Daum C."/>
            <person name="Hundley H."/>
            <person name="Pangilinan J."/>
            <person name="Johnson J."/>
            <person name="Barry K."/>
            <person name="LaButti K."/>
            <person name="Ng V."/>
            <person name="Ahrendt S."/>
            <person name="Min B."/>
            <person name="Choi I.G."/>
            <person name="Park H."/>
            <person name="Plett J.M."/>
            <person name="Magnuson J."/>
            <person name="Spatafora J.W."/>
            <person name="Nagy L.G."/>
            <person name="Henrissat B."/>
            <person name="Grigoriev I.V."/>
            <person name="Yang Z.L."/>
            <person name="Xu J."/>
            <person name="Martin F.M."/>
        </authorList>
    </citation>
    <scope>NUCLEOTIDE SEQUENCE</scope>
    <source>
        <strain evidence="1">KUC20120723A-06</strain>
    </source>
</reference>
<proteinExistence type="predicted"/>